<dbReference type="Proteomes" id="UP001386955">
    <property type="component" value="Unassembled WGS sequence"/>
</dbReference>
<name>A0AAN9SJU1_PSOTE</name>
<dbReference type="AlphaFoldDB" id="A0AAN9SJU1"/>
<keyword evidence="3" id="KW-1185">Reference proteome</keyword>
<sequence>MVVVVVVFVEVQLLVSIVNVDFDYFSYLDCMGQKSPSSLNTTAKVANAPMSIWSFGSSTRIPFPLSTAVLMLEPMDEPFYAFKDTGDGTIVSCGSKD</sequence>
<reference evidence="2 3" key="1">
    <citation type="submission" date="2024-01" db="EMBL/GenBank/DDBJ databases">
        <title>The genomes of 5 underutilized Papilionoideae crops provide insights into root nodulation and disease resistanc.</title>
        <authorList>
            <person name="Jiang F."/>
        </authorList>
    </citation>
    <scope>NUCLEOTIDE SEQUENCE [LARGE SCALE GENOMIC DNA]</scope>
    <source>
        <strain evidence="2">DUOXIRENSHENG_FW03</strain>
        <tissue evidence="2">Leaves</tissue>
    </source>
</reference>
<comment type="caution">
    <text evidence="2">The sequence shown here is derived from an EMBL/GenBank/DDBJ whole genome shotgun (WGS) entry which is preliminary data.</text>
</comment>
<proteinExistence type="predicted"/>
<organism evidence="2 3">
    <name type="scientific">Psophocarpus tetragonolobus</name>
    <name type="common">Winged bean</name>
    <name type="synonym">Dolichos tetragonolobus</name>
    <dbReference type="NCBI Taxonomy" id="3891"/>
    <lineage>
        <taxon>Eukaryota</taxon>
        <taxon>Viridiplantae</taxon>
        <taxon>Streptophyta</taxon>
        <taxon>Embryophyta</taxon>
        <taxon>Tracheophyta</taxon>
        <taxon>Spermatophyta</taxon>
        <taxon>Magnoliopsida</taxon>
        <taxon>eudicotyledons</taxon>
        <taxon>Gunneridae</taxon>
        <taxon>Pentapetalae</taxon>
        <taxon>rosids</taxon>
        <taxon>fabids</taxon>
        <taxon>Fabales</taxon>
        <taxon>Fabaceae</taxon>
        <taxon>Papilionoideae</taxon>
        <taxon>50 kb inversion clade</taxon>
        <taxon>NPAAA clade</taxon>
        <taxon>indigoferoid/millettioid clade</taxon>
        <taxon>Phaseoleae</taxon>
        <taxon>Psophocarpus</taxon>
    </lineage>
</organism>
<evidence type="ECO:0000313" key="3">
    <source>
        <dbReference type="Proteomes" id="UP001386955"/>
    </source>
</evidence>
<accession>A0AAN9SJU1</accession>
<feature type="chain" id="PRO_5043003830" evidence="1">
    <location>
        <begin position="17"/>
        <end position="97"/>
    </location>
</feature>
<evidence type="ECO:0000256" key="1">
    <source>
        <dbReference type="SAM" id="SignalP"/>
    </source>
</evidence>
<protein>
    <submittedName>
        <fullName evidence="2">Uncharacterized protein</fullName>
    </submittedName>
</protein>
<dbReference type="EMBL" id="JAYMYS010000003">
    <property type="protein sequence ID" value="KAK7399290.1"/>
    <property type="molecule type" value="Genomic_DNA"/>
</dbReference>
<keyword evidence="1" id="KW-0732">Signal</keyword>
<evidence type="ECO:0000313" key="2">
    <source>
        <dbReference type="EMBL" id="KAK7399290.1"/>
    </source>
</evidence>
<gene>
    <name evidence="2" type="ORF">VNO78_10471</name>
</gene>
<feature type="signal peptide" evidence="1">
    <location>
        <begin position="1"/>
        <end position="16"/>
    </location>
</feature>